<reference evidence="4" key="1">
    <citation type="submission" date="2015-02" db="EMBL/GenBank/DDBJ databases">
        <title>Genome sequencing for Strongylocentrotus purpuratus.</title>
        <authorList>
            <person name="Murali S."/>
            <person name="Liu Y."/>
            <person name="Vee V."/>
            <person name="English A."/>
            <person name="Wang M."/>
            <person name="Skinner E."/>
            <person name="Han Y."/>
            <person name="Muzny D.M."/>
            <person name="Worley K.C."/>
            <person name="Gibbs R.A."/>
        </authorList>
    </citation>
    <scope>NUCLEOTIDE SEQUENCE</scope>
</reference>
<dbReference type="InterPro" id="IPR025333">
    <property type="entry name" value="DUF4239"/>
</dbReference>
<name>A0A7M7T5C7_STRPU</name>
<protein>
    <submittedName>
        <fullName evidence="3">Uncharacterized protein</fullName>
    </submittedName>
</protein>
<dbReference type="GeneID" id="105441005"/>
<dbReference type="KEGG" id="spu:105441005"/>
<organism evidence="3 4">
    <name type="scientific">Strongylocentrotus purpuratus</name>
    <name type="common">Purple sea urchin</name>
    <dbReference type="NCBI Taxonomy" id="7668"/>
    <lineage>
        <taxon>Eukaryota</taxon>
        <taxon>Metazoa</taxon>
        <taxon>Echinodermata</taxon>
        <taxon>Eleutherozoa</taxon>
        <taxon>Echinozoa</taxon>
        <taxon>Echinoidea</taxon>
        <taxon>Euechinoidea</taxon>
        <taxon>Echinacea</taxon>
        <taxon>Camarodonta</taxon>
        <taxon>Echinidea</taxon>
        <taxon>Strongylocentrotidae</taxon>
        <taxon>Strongylocentrotus</taxon>
    </lineage>
</organism>
<evidence type="ECO:0000313" key="4">
    <source>
        <dbReference type="Proteomes" id="UP000007110"/>
    </source>
</evidence>
<dbReference type="OrthoDB" id="10020794at2759"/>
<feature type="transmembrane region" description="Helical" evidence="2">
    <location>
        <begin position="161"/>
        <end position="180"/>
    </location>
</feature>
<accession>A0A7M7T5C7</accession>
<keyword evidence="2" id="KW-0812">Transmembrane</keyword>
<dbReference type="Pfam" id="PF14023">
    <property type="entry name" value="Bestrophin-like"/>
    <property type="match status" value="1"/>
</dbReference>
<dbReference type="Proteomes" id="UP000007110">
    <property type="component" value="Unassembled WGS sequence"/>
</dbReference>
<evidence type="ECO:0000256" key="1">
    <source>
        <dbReference type="SAM" id="MobiDB-lite"/>
    </source>
</evidence>
<feature type="transmembrane region" description="Helical" evidence="2">
    <location>
        <begin position="43"/>
        <end position="62"/>
    </location>
</feature>
<feature type="transmembrane region" description="Helical" evidence="2">
    <location>
        <begin position="121"/>
        <end position="141"/>
    </location>
</feature>
<sequence length="282" mass="31183">MGPEPEPETTPEAEPEPESEPELSPGMSSQDGVTLTEMMVPPFALIGLLLFGMMILMFTTCWKRRAKRPQFRSKTADKVEVILLGSMTESQCGEQSEEFLTSGEIKSMEALRRHYNRPLSLFLITLPAIISLSIGPCLLLLRAPLIAAFWPNGLPNINDGVACFMAPAGLVYAVTFGFTFQSVLDKQRGITTTVSTEVGFLDQILAMTSRMTSLTTEDRLKIYRLVKTEIISIMQQITGRRGVSSRTTTMTTLQVRSGTSSMSCRKMTQIETTVILPSSRKL</sequence>
<feature type="region of interest" description="Disordered" evidence="1">
    <location>
        <begin position="1"/>
        <end position="32"/>
    </location>
</feature>
<evidence type="ECO:0000256" key="2">
    <source>
        <dbReference type="SAM" id="Phobius"/>
    </source>
</evidence>
<keyword evidence="2" id="KW-1133">Transmembrane helix</keyword>
<dbReference type="RefSeq" id="XP_030855025.1">
    <property type="nucleotide sequence ID" value="XM_030999165.1"/>
</dbReference>
<feature type="compositionally biased region" description="Acidic residues" evidence="1">
    <location>
        <begin position="1"/>
        <end position="21"/>
    </location>
</feature>
<proteinExistence type="predicted"/>
<evidence type="ECO:0000313" key="3">
    <source>
        <dbReference type="EnsemblMetazoa" id="XP_030855025"/>
    </source>
</evidence>
<keyword evidence="4" id="KW-1185">Reference proteome</keyword>
<reference evidence="3" key="2">
    <citation type="submission" date="2021-01" db="UniProtKB">
        <authorList>
            <consortium name="EnsemblMetazoa"/>
        </authorList>
    </citation>
    <scope>IDENTIFICATION</scope>
</reference>
<keyword evidence="2" id="KW-0472">Membrane</keyword>
<dbReference type="EnsemblMetazoa" id="XM_030999165">
    <property type="protein sequence ID" value="XP_030855025"/>
    <property type="gene ID" value="LOC105441005"/>
</dbReference>
<dbReference type="AlphaFoldDB" id="A0A7M7T5C7"/>
<dbReference type="InParanoid" id="A0A7M7T5C7"/>